<reference evidence="11 12" key="1">
    <citation type="submission" date="2019-03" db="EMBL/GenBank/DDBJ databases">
        <authorList>
            <person name="Kim M.K.M."/>
        </authorList>
    </citation>
    <scope>NUCLEOTIDE SEQUENCE [LARGE SCALE GENOMIC DNA]</scope>
    <source>
        <strain evidence="11 12">17J68-12</strain>
    </source>
</reference>
<dbReference type="InterPro" id="IPR050448">
    <property type="entry name" value="OpgB/LTA_synthase_biosynth"/>
</dbReference>
<feature type="transmembrane region" description="Helical" evidence="9">
    <location>
        <begin position="136"/>
        <end position="158"/>
    </location>
</feature>
<dbReference type="AlphaFoldDB" id="A0A4R1BAK8"/>
<gene>
    <name evidence="11" type="ORF">EPD60_08180</name>
</gene>
<dbReference type="OrthoDB" id="9777768at2"/>
<feature type="transmembrane region" description="Helical" evidence="9">
    <location>
        <begin position="82"/>
        <end position="100"/>
    </location>
</feature>
<evidence type="ECO:0000259" key="10">
    <source>
        <dbReference type="Pfam" id="PF00884"/>
    </source>
</evidence>
<dbReference type="GO" id="GO:0005886">
    <property type="term" value="C:plasma membrane"/>
    <property type="evidence" value="ECO:0007669"/>
    <property type="project" value="UniProtKB-SubCell"/>
</dbReference>
<name>A0A4R1BAK8_9BACT</name>
<keyword evidence="3 9" id="KW-0812">Transmembrane</keyword>
<evidence type="ECO:0000313" key="12">
    <source>
        <dbReference type="Proteomes" id="UP000295334"/>
    </source>
</evidence>
<evidence type="ECO:0000256" key="1">
    <source>
        <dbReference type="ARBA" id="ARBA00004651"/>
    </source>
</evidence>
<evidence type="ECO:0000256" key="9">
    <source>
        <dbReference type="SAM" id="Phobius"/>
    </source>
</evidence>
<feature type="binding site" evidence="8">
    <location>
        <position position="503"/>
    </location>
    <ligand>
        <name>Mn(2+)</name>
        <dbReference type="ChEBI" id="CHEBI:29035"/>
    </ligand>
</feature>
<dbReference type="PANTHER" id="PTHR47371:SF3">
    <property type="entry name" value="PHOSPHOGLYCEROL TRANSFERASE I"/>
    <property type="match status" value="1"/>
</dbReference>
<evidence type="ECO:0000256" key="4">
    <source>
        <dbReference type="ARBA" id="ARBA00022989"/>
    </source>
</evidence>
<proteinExistence type="predicted"/>
<keyword evidence="7" id="KW-0464">Manganese</keyword>
<keyword evidence="4 9" id="KW-1133">Transmembrane helix</keyword>
<dbReference type="InterPro" id="IPR000917">
    <property type="entry name" value="Sulfatase_N"/>
</dbReference>
<evidence type="ECO:0000313" key="11">
    <source>
        <dbReference type="EMBL" id="TCJ13983.1"/>
    </source>
</evidence>
<dbReference type="SUPFAM" id="SSF53649">
    <property type="entry name" value="Alkaline phosphatase-like"/>
    <property type="match status" value="1"/>
</dbReference>
<feature type="binding site" evidence="8">
    <location>
        <position position="322"/>
    </location>
    <ligand>
        <name>Mn(2+)</name>
        <dbReference type="ChEBI" id="CHEBI:29035"/>
    </ligand>
</feature>
<keyword evidence="12" id="KW-1185">Reference proteome</keyword>
<comment type="caution">
    <text evidence="11">The sequence shown here is derived from an EMBL/GenBank/DDBJ whole genome shotgun (WGS) entry which is preliminary data.</text>
</comment>
<dbReference type="PIRSF" id="PIRSF005091">
    <property type="entry name" value="Mmb_sulf_HI1246"/>
    <property type="match status" value="1"/>
</dbReference>
<dbReference type="EMBL" id="SJZI01000042">
    <property type="protein sequence ID" value="TCJ13983.1"/>
    <property type="molecule type" value="Genomic_DNA"/>
</dbReference>
<evidence type="ECO:0000256" key="6">
    <source>
        <dbReference type="PIRSR" id="PIRSR005091-1"/>
    </source>
</evidence>
<feature type="transmembrane region" description="Helical" evidence="9">
    <location>
        <begin position="52"/>
        <end position="70"/>
    </location>
</feature>
<accession>A0A4R1BAK8</accession>
<feature type="transmembrane region" description="Helical" evidence="9">
    <location>
        <begin position="12"/>
        <end position="32"/>
    </location>
</feature>
<dbReference type="RefSeq" id="WP_131448656.1">
    <property type="nucleotide sequence ID" value="NZ_SJZI01000042.1"/>
</dbReference>
<feature type="transmembrane region" description="Helical" evidence="9">
    <location>
        <begin position="170"/>
        <end position="191"/>
    </location>
</feature>
<keyword evidence="2" id="KW-1003">Cell membrane</keyword>
<dbReference type="InterPro" id="IPR012160">
    <property type="entry name" value="LtaS-like"/>
</dbReference>
<sequence length="659" mass="75062">MNIPRPIQWSFYISIIFLVLFTLFRFFFYIAYHPAGESFPAAAFWMGFRFDARIAAVLGGLSLLLTFIPALRPWRSPRARRFWVPLLVLLAFLVLFFYVIDYYHYDYLQQRLNGASLSLLKETAISAQMVWETYPVIRVLLALLLLTVLFSFLFRRLFRAMAATPQKPVAFRWAHYTAFSLLLLAGIWGSLSQFALRWSDVFAFPRSFDGQLALNPFQSFFSTLKFRTSSYDRNKVAAYYDTMAPYLGVTELNRDSLNFGRNVTPSPAALPKGTNVVLVICESFSAYKSSMWGNPLNTTPYFKSLCDSGVFFRNCFTNSYSTARGVWATLTGLPDVEMNGSSSRNMATVDQHILMNDFAGYSKYYFIGGSASWANIRGLLYNNIAGLNLIEQDRLEGDQVDVWGISDKNLLLQATTRLTKEPKPFFAIIQTADNHRPYTIPGEDKNEFKEITVPDAELHRNGFTSNAELNAFRYTDFSFRKFMESARRQPWFNNTLFVFVGDHGIKGDVGKLMPPAWSAVSLESFHVPLLFYAPGRLAPQLRHTLSSQIDIMPSIASLAGVYPRYSSLGKNLFDSTGTQRERWNSTFIFSPNDGSIGYFEGDTLYYRPIGGGRNRLLSLTNGALPANRAAAEAHMDRMVMGWWETNRWLLYHNKKGAQR</sequence>
<feature type="binding site" evidence="8">
    <location>
        <position position="282"/>
    </location>
    <ligand>
        <name>Mn(2+)</name>
        <dbReference type="ChEBI" id="CHEBI:29035"/>
    </ligand>
</feature>
<protein>
    <submittedName>
        <fullName evidence="11">LTA synthase family protein</fullName>
    </submittedName>
</protein>
<keyword evidence="5 9" id="KW-0472">Membrane</keyword>
<evidence type="ECO:0000256" key="5">
    <source>
        <dbReference type="ARBA" id="ARBA00023136"/>
    </source>
</evidence>
<feature type="binding site" evidence="8">
    <location>
        <position position="502"/>
    </location>
    <ligand>
        <name>Mn(2+)</name>
        <dbReference type="ChEBI" id="CHEBI:29035"/>
    </ligand>
</feature>
<evidence type="ECO:0000256" key="2">
    <source>
        <dbReference type="ARBA" id="ARBA00022475"/>
    </source>
</evidence>
<feature type="domain" description="Sulfatase N-terminal" evidence="10">
    <location>
        <begin position="275"/>
        <end position="561"/>
    </location>
</feature>
<evidence type="ECO:0000256" key="8">
    <source>
        <dbReference type="PIRSR" id="PIRSR005091-3"/>
    </source>
</evidence>
<dbReference type="Pfam" id="PF00884">
    <property type="entry name" value="Sulfatase"/>
    <property type="match status" value="1"/>
</dbReference>
<dbReference type="GO" id="GO:0046872">
    <property type="term" value="F:metal ion binding"/>
    <property type="evidence" value="ECO:0007669"/>
    <property type="project" value="UniProtKB-KW"/>
</dbReference>
<comment type="subcellular location">
    <subcellularLocation>
        <location evidence="1">Cell membrane</location>
        <topology evidence="1">Multi-pass membrane protein</topology>
    </subcellularLocation>
</comment>
<dbReference type="InterPro" id="IPR017850">
    <property type="entry name" value="Alkaline_phosphatase_core_sf"/>
</dbReference>
<evidence type="ECO:0000256" key="3">
    <source>
        <dbReference type="ARBA" id="ARBA00022692"/>
    </source>
</evidence>
<keyword evidence="7" id="KW-0479">Metal-binding</keyword>
<dbReference type="CDD" id="cd16015">
    <property type="entry name" value="LTA_synthase"/>
    <property type="match status" value="1"/>
</dbReference>
<feature type="active site" evidence="6">
    <location>
        <position position="322"/>
    </location>
</feature>
<organism evidence="11 12">
    <name type="scientific">Flaviaesturariibacter flavus</name>
    <dbReference type="NCBI Taxonomy" id="2502780"/>
    <lineage>
        <taxon>Bacteria</taxon>
        <taxon>Pseudomonadati</taxon>
        <taxon>Bacteroidota</taxon>
        <taxon>Chitinophagia</taxon>
        <taxon>Chitinophagales</taxon>
        <taxon>Chitinophagaceae</taxon>
        <taxon>Flaviaestuariibacter</taxon>
    </lineage>
</organism>
<dbReference type="PANTHER" id="PTHR47371">
    <property type="entry name" value="LIPOTEICHOIC ACID SYNTHASE"/>
    <property type="match status" value="1"/>
</dbReference>
<dbReference type="Proteomes" id="UP000295334">
    <property type="component" value="Unassembled WGS sequence"/>
</dbReference>
<evidence type="ECO:0000256" key="7">
    <source>
        <dbReference type="PIRSR" id="PIRSR005091-2"/>
    </source>
</evidence>
<feature type="binding site" evidence="7">
    <location>
        <position position="435"/>
    </location>
    <ligand>
        <name>substrate</name>
    </ligand>
</feature>
<dbReference type="Gene3D" id="3.40.720.10">
    <property type="entry name" value="Alkaline Phosphatase, subunit A"/>
    <property type="match status" value="1"/>
</dbReference>